<dbReference type="PANTHER" id="PTHR30309">
    <property type="entry name" value="INNER MEMBRANE PROTEIN YGIH"/>
    <property type="match status" value="1"/>
</dbReference>
<keyword evidence="4 10" id="KW-0812">Transmembrane</keyword>
<sequence length="235" mass="24980">MTIWNIGLALLLSYLIGAFPSGWFVVKIASGKDVRRVESGRTGGTNAMRAAGFLAGLFTAALDVFKGFSTGWIVHWLTPGNTWVLVAAPLVAILGHNYSVFLIERGSHGKLQLRGGAGGAPCLGGAIAVGGPAMLLILPLAALVFVLIGYASVTTISIAVLAMLISIVQAVFFGGSWLHVLYGLIAIGLVMWSLRPNLKRLRDGNERVVGLRAYFRKRAAEKRAANSQDSHPGER</sequence>
<name>A0A0S7BF39_9CHLR</name>
<feature type="transmembrane region" description="Helical" evidence="10">
    <location>
        <begin position="123"/>
        <end position="153"/>
    </location>
</feature>
<dbReference type="GO" id="GO:0043772">
    <property type="term" value="F:acyl-phosphate glycerol-3-phosphate acyltransferase activity"/>
    <property type="evidence" value="ECO:0007669"/>
    <property type="project" value="UniProtKB-UniRule"/>
</dbReference>
<evidence type="ECO:0000256" key="1">
    <source>
        <dbReference type="ARBA" id="ARBA00022475"/>
    </source>
</evidence>
<comment type="subcellular location">
    <subcellularLocation>
        <location evidence="10">Cell membrane</location>
        <topology evidence="10">Multi-pass membrane protein</topology>
    </subcellularLocation>
</comment>
<keyword evidence="1 10" id="KW-1003">Cell membrane</keyword>
<keyword evidence="9 10" id="KW-1208">Phospholipid metabolism</keyword>
<evidence type="ECO:0000256" key="7">
    <source>
        <dbReference type="ARBA" id="ARBA00023136"/>
    </source>
</evidence>
<dbReference type="HAMAP" id="MF_01043">
    <property type="entry name" value="PlsY"/>
    <property type="match status" value="1"/>
</dbReference>
<comment type="pathway">
    <text evidence="10">Lipid metabolism; phospholipid metabolism.</text>
</comment>
<keyword evidence="6 10" id="KW-0443">Lipid metabolism</keyword>
<keyword evidence="7 10" id="KW-0472">Membrane</keyword>
<proteinExistence type="inferred from homology"/>
<comment type="subunit">
    <text evidence="10">Probably interacts with PlsX.</text>
</comment>
<keyword evidence="3 10" id="KW-0808">Transferase</keyword>
<evidence type="ECO:0000256" key="3">
    <source>
        <dbReference type="ARBA" id="ARBA00022679"/>
    </source>
</evidence>
<dbReference type="AlphaFoldDB" id="A0A0S7BF39"/>
<keyword evidence="2 10" id="KW-0444">Lipid biosynthesis</keyword>
<dbReference type="GO" id="GO:0005886">
    <property type="term" value="C:plasma membrane"/>
    <property type="evidence" value="ECO:0007669"/>
    <property type="project" value="UniProtKB-SubCell"/>
</dbReference>
<comment type="similarity">
    <text evidence="10">Belongs to the PlsY family.</text>
</comment>
<feature type="transmembrane region" description="Helical" evidence="10">
    <location>
        <begin position="83"/>
        <end position="103"/>
    </location>
</feature>
<dbReference type="Proteomes" id="UP000055060">
    <property type="component" value="Unassembled WGS sequence"/>
</dbReference>
<dbReference type="EMBL" id="DF967972">
    <property type="protein sequence ID" value="GAP14105.1"/>
    <property type="molecule type" value="Genomic_DNA"/>
</dbReference>
<keyword evidence="12" id="KW-1185">Reference proteome</keyword>
<evidence type="ECO:0000256" key="8">
    <source>
        <dbReference type="ARBA" id="ARBA00023209"/>
    </source>
</evidence>
<keyword evidence="5 10" id="KW-1133">Transmembrane helix</keyword>
<evidence type="ECO:0000256" key="5">
    <source>
        <dbReference type="ARBA" id="ARBA00022989"/>
    </source>
</evidence>
<evidence type="ECO:0000256" key="4">
    <source>
        <dbReference type="ARBA" id="ARBA00022692"/>
    </source>
</evidence>
<keyword evidence="11" id="KW-0012">Acyltransferase</keyword>
<keyword evidence="8 10" id="KW-0594">Phospholipid biosynthesis</keyword>
<comment type="catalytic activity">
    <reaction evidence="10">
        <text>an acyl phosphate + sn-glycerol 3-phosphate = a 1-acyl-sn-glycero-3-phosphate + phosphate</text>
        <dbReference type="Rhea" id="RHEA:34075"/>
        <dbReference type="ChEBI" id="CHEBI:43474"/>
        <dbReference type="ChEBI" id="CHEBI:57597"/>
        <dbReference type="ChEBI" id="CHEBI:57970"/>
        <dbReference type="ChEBI" id="CHEBI:59918"/>
        <dbReference type="EC" id="2.3.1.275"/>
    </reaction>
</comment>
<evidence type="ECO:0000256" key="2">
    <source>
        <dbReference type="ARBA" id="ARBA00022516"/>
    </source>
</evidence>
<protein>
    <recommendedName>
        <fullName evidence="10">Glycerol-3-phosphate acyltransferase</fullName>
    </recommendedName>
    <alternativeName>
        <fullName evidence="10">Acyl-PO4 G3P acyltransferase</fullName>
    </alternativeName>
    <alternativeName>
        <fullName evidence="10">Acyl-phosphate--glycerol-3-phosphate acyltransferase</fullName>
    </alternativeName>
    <alternativeName>
        <fullName evidence="10">G3P acyltransferase</fullName>
        <shortName evidence="10">GPAT</shortName>
        <ecNumber evidence="10">2.3.1.275</ecNumber>
    </alternativeName>
    <alternativeName>
        <fullName evidence="10">Lysophosphatidic acid synthase</fullName>
        <shortName evidence="10">LPA synthase</shortName>
    </alternativeName>
</protein>
<evidence type="ECO:0000256" key="6">
    <source>
        <dbReference type="ARBA" id="ARBA00023098"/>
    </source>
</evidence>
<organism evidence="11">
    <name type="scientific">Longilinea arvoryzae</name>
    <dbReference type="NCBI Taxonomy" id="360412"/>
    <lineage>
        <taxon>Bacteria</taxon>
        <taxon>Bacillati</taxon>
        <taxon>Chloroflexota</taxon>
        <taxon>Anaerolineae</taxon>
        <taxon>Anaerolineales</taxon>
        <taxon>Anaerolineaceae</taxon>
        <taxon>Longilinea</taxon>
    </lineage>
</organism>
<accession>A0A0S7BF39</accession>
<evidence type="ECO:0000313" key="11">
    <source>
        <dbReference type="EMBL" id="GAP14105.1"/>
    </source>
</evidence>
<dbReference type="EC" id="2.3.1.275" evidence="10"/>
<feature type="transmembrane region" description="Helical" evidence="10">
    <location>
        <begin position="6"/>
        <end position="29"/>
    </location>
</feature>
<evidence type="ECO:0000313" key="12">
    <source>
        <dbReference type="Proteomes" id="UP000055060"/>
    </source>
</evidence>
<feature type="transmembrane region" description="Helical" evidence="10">
    <location>
        <begin position="50"/>
        <end position="77"/>
    </location>
</feature>
<dbReference type="SMART" id="SM01207">
    <property type="entry name" value="G3P_acyltransf"/>
    <property type="match status" value="1"/>
</dbReference>
<gene>
    <name evidence="10" type="primary">plsY</name>
    <name evidence="11" type="ORF">LARV_01867</name>
</gene>
<reference evidence="11" key="1">
    <citation type="submission" date="2015-07" db="EMBL/GenBank/DDBJ databases">
        <title>Draft Genome Sequences of Anaerolinea thermolimosa IMO-1, Bellilinea caldifistulae GOMI-1, Leptolinea tardivitalis YMTK-2, Levilinea saccharolytica KIBI-1,Longilinea arvoryzae KOME-1, Previously Described as Members of the Anaerolineaceae (Chloroflexi).</title>
        <authorList>
            <person name="Sekiguchi Y."/>
            <person name="Ohashi A."/>
            <person name="Matsuura N."/>
            <person name="Tourlousse M.D."/>
        </authorList>
    </citation>
    <scope>NUCLEOTIDE SEQUENCE [LARGE SCALE GENOMIC DNA]</scope>
    <source>
        <strain evidence="11">KOME-1</strain>
    </source>
</reference>
<evidence type="ECO:0000256" key="9">
    <source>
        <dbReference type="ARBA" id="ARBA00023264"/>
    </source>
</evidence>
<dbReference type="OrthoDB" id="9777124at2"/>
<dbReference type="UniPathway" id="UPA00085"/>
<feature type="transmembrane region" description="Helical" evidence="10">
    <location>
        <begin position="159"/>
        <end position="192"/>
    </location>
</feature>
<dbReference type="InterPro" id="IPR003811">
    <property type="entry name" value="G3P_acylTferase_PlsY"/>
</dbReference>
<dbReference type="PANTHER" id="PTHR30309:SF0">
    <property type="entry name" value="GLYCEROL-3-PHOSPHATE ACYLTRANSFERASE-RELATED"/>
    <property type="match status" value="1"/>
</dbReference>
<comment type="function">
    <text evidence="10">Catalyzes the transfer of an acyl group from acyl-phosphate (acyl-PO(4)) to glycerol-3-phosphate (G3P) to form lysophosphatidic acid (LPA). This enzyme utilizes acyl-phosphate as fatty acyl donor, but not acyl-CoA or acyl-ACP.</text>
</comment>
<evidence type="ECO:0000256" key="10">
    <source>
        <dbReference type="HAMAP-Rule" id="MF_01043"/>
    </source>
</evidence>
<dbReference type="Pfam" id="PF02660">
    <property type="entry name" value="G3P_acyltransf"/>
    <property type="match status" value="1"/>
</dbReference>
<dbReference type="RefSeq" id="WP_075073393.1">
    <property type="nucleotide sequence ID" value="NZ_DF967972.1"/>
</dbReference>
<dbReference type="STRING" id="360412.LARV_01867"/>
<dbReference type="GO" id="GO:0008654">
    <property type="term" value="P:phospholipid biosynthetic process"/>
    <property type="evidence" value="ECO:0007669"/>
    <property type="project" value="UniProtKB-UniRule"/>
</dbReference>